<evidence type="ECO:0000259" key="10">
    <source>
        <dbReference type="PROSITE" id="PS50109"/>
    </source>
</evidence>
<dbReference type="GO" id="GO:0046983">
    <property type="term" value="F:protein dimerization activity"/>
    <property type="evidence" value="ECO:0007669"/>
    <property type="project" value="InterPro"/>
</dbReference>
<dbReference type="OrthoDB" id="9781904at2"/>
<dbReference type="Pfam" id="PF07730">
    <property type="entry name" value="HisKA_3"/>
    <property type="match status" value="1"/>
</dbReference>
<dbReference type="GO" id="GO:0005524">
    <property type="term" value="F:ATP binding"/>
    <property type="evidence" value="ECO:0007669"/>
    <property type="project" value="UniProtKB-KW"/>
</dbReference>
<dbReference type="RefSeq" id="WP_110173710.1">
    <property type="nucleotide sequence ID" value="NZ_CP015136.1"/>
</dbReference>
<organism evidence="11 12">
    <name type="scientific">Luteitalea pratensis</name>
    <dbReference type="NCBI Taxonomy" id="1855912"/>
    <lineage>
        <taxon>Bacteria</taxon>
        <taxon>Pseudomonadati</taxon>
        <taxon>Acidobacteriota</taxon>
        <taxon>Vicinamibacteria</taxon>
        <taxon>Vicinamibacterales</taxon>
        <taxon>Vicinamibacteraceae</taxon>
        <taxon>Luteitalea</taxon>
    </lineage>
</organism>
<dbReference type="InterPro" id="IPR036890">
    <property type="entry name" value="HATPase_C_sf"/>
</dbReference>
<feature type="transmembrane region" description="Helical" evidence="9">
    <location>
        <begin position="16"/>
        <end position="37"/>
    </location>
</feature>
<evidence type="ECO:0000256" key="4">
    <source>
        <dbReference type="ARBA" id="ARBA00022679"/>
    </source>
</evidence>
<evidence type="ECO:0000256" key="2">
    <source>
        <dbReference type="ARBA" id="ARBA00012438"/>
    </source>
</evidence>
<dbReference type="SMART" id="SM00387">
    <property type="entry name" value="HATPase_c"/>
    <property type="match status" value="1"/>
</dbReference>
<dbReference type="Gene3D" id="3.30.565.10">
    <property type="entry name" value="Histidine kinase-like ATPase, C-terminal domain"/>
    <property type="match status" value="1"/>
</dbReference>
<keyword evidence="9" id="KW-1133">Transmembrane helix</keyword>
<evidence type="ECO:0000256" key="6">
    <source>
        <dbReference type="ARBA" id="ARBA00022777"/>
    </source>
</evidence>
<name>A0A143PWR9_LUTPR</name>
<keyword evidence="3" id="KW-0597">Phosphoprotein</keyword>
<dbReference type="GO" id="GO:0016020">
    <property type="term" value="C:membrane"/>
    <property type="evidence" value="ECO:0007669"/>
    <property type="project" value="InterPro"/>
</dbReference>
<feature type="domain" description="Histidine kinase" evidence="10">
    <location>
        <begin position="252"/>
        <end position="448"/>
    </location>
</feature>
<dbReference type="SUPFAM" id="SSF55874">
    <property type="entry name" value="ATPase domain of HSP90 chaperone/DNA topoisomerase II/histidine kinase"/>
    <property type="match status" value="1"/>
</dbReference>
<evidence type="ECO:0000256" key="8">
    <source>
        <dbReference type="ARBA" id="ARBA00023012"/>
    </source>
</evidence>
<keyword evidence="6 11" id="KW-0418">Kinase</keyword>
<dbReference type="PATRIC" id="fig|1813736.3.peg.5797"/>
<proteinExistence type="predicted"/>
<dbReference type="InterPro" id="IPR005467">
    <property type="entry name" value="His_kinase_dom"/>
</dbReference>
<dbReference type="PANTHER" id="PTHR24421:SF10">
    <property type="entry name" value="NITRATE_NITRITE SENSOR PROTEIN NARQ"/>
    <property type="match status" value="1"/>
</dbReference>
<dbReference type="STRING" id="1855912.LuPra_05512"/>
<keyword evidence="9" id="KW-0812">Transmembrane</keyword>
<feature type="transmembrane region" description="Helical" evidence="9">
    <location>
        <begin position="199"/>
        <end position="221"/>
    </location>
</feature>
<dbReference type="PANTHER" id="PTHR24421">
    <property type="entry name" value="NITRATE/NITRITE SENSOR PROTEIN NARX-RELATED"/>
    <property type="match status" value="1"/>
</dbReference>
<dbReference type="CDD" id="cd16917">
    <property type="entry name" value="HATPase_UhpB-NarQ-NarX-like"/>
    <property type="match status" value="1"/>
</dbReference>
<evidence type="ECO:0000256" key="3">
    <source>
        <dbReference type="ARBA" id="ARBA00022553"/>
    </source>
</evidence>
<evidence type="ECO:0000256" key="7">
    <source>
        <dbReference type="ARBA" id="ARBA00022840"/>
    </source>
</evidence>
<dbReference type="InterPro" id="IPR050482">
    <property type="entry name" value="Sensor_HK_TwoCompSys"/>
</dbReference>
<reference evidence="11 12" key="1">
    <citation type="journal article" date="2016" name="Genome Announc.">
        <title>First Complete Genome Sequence of a Subdivision 6 Acidobacterium Strain.</title>
        <authorList>
            <person name="Huang S."/>
            <person name="Vieira S."/>
            <person name="Bunk B."/>
            <person name="Riedel T."/>
            <person name="Sproer C."/>
            <person name="Overmann J."/>
        </authorList>
    </citation>
    <scope>NUCLEOTIDE SEQUENCE [LARGE SCALE GENOMIC DNA]</scope>
    <source>
        <strain evidence="12">DSM 100886 HEG_-6_39</strain>
    </source>
</reference>
<evidence type="ECO:0000256" key="1">
    <source>
        <dbReference type="ARBA" id="ARBA00000085"/>
    </source>
</evidence>
<evidence type="ECO:0000313" key="12">
    <source>
        <dbReference type="Proteomes" id="UP000076079"/>
    </source>
</evidence>
<keyword evidence="9" id="KW-0472">Membrane</keyword>
<dbReference type="GO" id="GO:0000155">
    <property type="term" value="F:phosphorelay sensor kinase activity"/>
    <property type="evidence" value="ECO:0007669"/>
    <property type="project" value="InterPro"/>
</dbReference>
<protein>
    <recommendedName>
        <fullName evidence="2">histidine kinase</fullName>
        <ecNumber evidence="2">2.7.13.3</ecNumber>
    </recommendedName>
</protein>
<evidence type="ECO:0000256" key="5">
    <source>
        <dbReference type="ARBA" id="ARBA00022741"/>
    </source>
</evidence>
<dbReference type="AlphaFoldDB" id="A0A143PWR9"/>
<keyword evidence="7" id="KW-0067">ATP-binding</keyword>
<evidence type="ECO:0000313" key="11">
    <source>
        <dbReference type="EMBL" id="AMY12239.1"/>
    </source>
</evidence>
<evidence type="ECO:0000256" key="9">
    <source>
        <dbReference type="SAM" id="Phobius"/>
    </source>
</evidence>
<dbReference type="EC" id="2.7.13.3" evidence="2"/>
<dbReference type="InterPro" id="IPR003594">
    <property type="entry name" value="HATPase_dom"/>
</dbReference>
<dbReference type="Proteomes" id="UP000076079">
    <property type="component" value="Chromosome"/>
</dbReference>
<accession>A0A143PWR9</accession>
<keyword evidence="4 11" id="KW-0808">Transferase</keyword>
<dbReference type="EMBL" id="CP015136">
    <property type="protein sequence ID" value="AMY12239.1"/>
    <property type="molecule type" value="Genomic_DNA"/>
</dbReference>
<reference evidence="12" key="2">
    <citation type="submission" date="2016-04" db="EMBL/GenBank/DDBJ databases">
        <title>First Complete Genome Sequence of a Subdivision 6 Acidobacterium.</title>
        <authorList>
            <person name="Huang S."/>
            <person name="Vieira S."/>
            <person name="Bunk B."/>
            <person name="Riedel T."/>
            <person name="Sproeer C."/>
            <person name="Overmann J."/>
        </authorList>
    </citation>
    <scope>NUCLEOTIDE SEQUENCE [LARGE SCALE GENOMIC DNA]</scope>
    <source>
        <strain evidence="12">DSM 100886 HEG_-6_39</strain>
    </source>
</reference>
<dbReference type="Gene3D" id="1.20.5.1930">
    <property type="match status" value="1"/>
</dbReference>
<comment type="catalytic activity">
    <reaction evidence="1">
        <text>ATP + protein L-histidine = ADP + protein N-phospho-L-histidine.</text>
        <dbReference type="EC" id="2.7.13.3"/>
    </reaction>
</comment>
<keyword evidence="8" id="KW-0902">Two-component regulatory system</keyword>
<gene>
    <name evidence="11" type="primary">nreB_2</name>
    <name evidence="11" type="ORF">LuPra_05512</name>
</gene>
<dbReference type="InterPro" id="IPR011712">
    <property type="entry name" value="Sig_transdc_His_kin_sub3_dim/P"/>
</dbReference>
<keyword evidence="5" id="KW-0547">Nucleotide-binding</keyword>
<keyword evidence="12" id="KW-1185">Reference proteome</keyword>
<dbReference type="Pfam" id="PF02518">
    <property type="entry name" value="HATPase_c"/>
    <property type="match status" value="1"/>
</dbReference>
<dbReference type="KEGG" id="abac:LuPra_05512"/>
<sequence length="449" mass="48700">MSDAVLPDTAARRSPVRWLVLGVLMAALIVIAASIYARVEVRRLRDEQVALTERHRLDTLQLIRIDNNVATIEDTLRDMTDRREPYPLSAWQQAFVRLRVDLDQALTRERALAPVARPATQTRQLDEASRRLWAAVDRGFAAARAGHDEEARAIFTTDATSRQAELTHQVSQLLIANTRADDEGTARARAVYDAVDRQILWLNVGLVAALLVAGGTVVLAVRRSIIALQQVSAERRALSWRMIRLQEDVQAGLARELHDEFGQVLTALGFGLARTRRHVEGTTPAATVAGELAELQDLAKQVLEGIRQRSRALHPVVLDDFGLEHALRSHVELVGRQSGLPIEATTSGELAGLPTETATHLYRILQESLTNVVRHAGASEVAVSATRDATRVTLIVDDDGRGVEGGAASPGLGLTSIRERAALMGGTFAMGPSPLGGTRVTVSVPVPPG</sequence>
<dbReference type="PROSITE" id="PS50109">
    <property type="entry name" value="HIS_KIN"/>
    <property type="match status" value="1"/>
</dbReference>